<name>A0A165M0Z0_EXIGL</name>
<evidence type="ECO:0000313" key="2">
    <source>
        <dbReference type="EMBL" id="KZV98611.1"/>
    </source>
</evidence>
<keyword evidence="1" id="KW-1133">Transmembrane helix</keyword>
<dbReference type="AlphaFoldDB" id="A0A165M0Z0"/>
<feature type="transmembrane region" description="Helical" evidence="1">
    <location>
        <begin position="157"/>
        <end position="179"/>
    </location>
</feature>
<evidence type="ECO:0000256" key="1">
    <source>
        <dbReference type="SAM" id="Phobius"/>
    </source>
</evidence>
<reference evidence="2 3" key="1">
    <citation type="journal article" date="2016" name="Mol. Biol. Evol.">
        <title>Comparative Genomics of Early-Diverging Mushroom-Forming Fungi Provides Insights into the Origins of Lignocellulose Decay Capabilities.</title>
        <authorList>
            <person name="Nagy L.G."/>
            <person name="Riley R."/>
            <person name="Tritt A."/>
            <person name="Adam C."/>
            <person name="Daum C."/>
            <person name="Floudas D."/>
            <person name="Sun H."/>
            <person name="Yadav J.S."/>
            <person name="Pangilinan J."/>
            <person name="Larsson K.H."/>
            <person name="Matsuura K."/>
            <person name="Barry K."/>
            <person name="Labutti K."/>
            <person name="Kuo R."/>
            <person name="Ohm R.A."/>
            <person name="Bhattacharya S.S."/>
            <person name="Shirouzu T."/>
            <person name="Yoshinaga Y."/>
            <person name="Martin F.M."/>
            <person name="Grigoriev I.V."/>
            <person name="Hibbett D.S."/>
        </authorList>
    </citation>
    <scope>NUCLEOTIDE SEQUENCE [LARGE SCALE GENOMIC DNA]</scope>
    <source>
        <strain evidence="2 3">HHB12029</strain>
    </source>
</reference>
<gene>
    <name evidence="2" type="ORF">EXIGLDRAFT_292458</name>
</gene>
<dbReference type="InParanoid" id="A0A165M0Z0"/>
<organism evidence="2 3">
    <name type="scientific">Exidia glandulosa HHB12029</name>
    <dbReference type="NCBI Taxonomy" id="1314781"/>
    <lineage>
        <taxon>Eukaryota</taxon>
        <taxon>Fungi</taxon>
        <taxon>Dikarya</taxon>
        <taxon>Basidiomycota</taxon>
        <taxon>Agaricomycotina</taxon>
        <taxon>Agaricomycetes</taxon>
        <taxon>Auriculariales</taxon>
        <taxon>Exidiaceae</taxon>
        <taxon>Exidia</taxon>
    </lineage>
</organism>
<evidence type="ECO:0000313" key="3">
    <source>
        <dbReference type="Proteomes" id="UP000077266"/>
    </source>
</evidence>
<keyword evidence="1" id="KW-0812">Transmembrane</keyword>
<dbReference type="Proteomes" id="UP000077266">
    <property type="component" value="Unassembled WGS sequence"/>
</dbReference>
<keyword evidence="1" id="KW-0472">Membrane</keyword>
<proteinExistence type="predicted"/>
<dbReference type="EMBL" id="KV425916">
    <property type="protein sequence ID" value="KZV98611.1"/>
    <property type="molecule type" value="Genomic_DNA"/>
</dbReference>
<protein>
    <submittedName>
        <fullName evidence="2">Uncharacterized protein</fullName>
    </submittedName>
</protein>
<accession>A0A165M0Z0</accession>
<keyword evidence="3" id="KW-1185">Reference proteome</keyword>
<sequence>MLSPRIFSQFKRLLVIEPLTRAHNSSLRASAFGHISASLPRGCSARNTIITAVRGTSAPDTSHCRLRGVAPRKPAVTSRIAHLSASPLVGALRVLLGGHVFIAANIAHTLRALPPARRAVPDRLRAECCHFPSAASMSSSLVEKRACNFFSSVFVRYYLRCFMTFISICSPCAMLISYVPGTLSVGAVTARRS</sequence>